<keyword evidence="3" id="KW-1185">Reference proteome</keyword>
<comment type="caution">
    <text evidence="2">The sequence shown here is derived from an EMBL/GenBank/DDBJ whole genome shotgun (WGS) entry which is preliminary data.</text>
</comment>
<evidence type="ECO:0000313" key="3">
    <source>
        <dbReference type="Proteomes" id="UP000249016"/>
    </source>
</evidence>
<dbReference type="GO" id="GO:0005975">
    <property type="term" value="P:carbohydrate metabolic process"/>
    <property type="evidence" value="ECO:0007669"/>
    <property type="project" value="InterPro"/>
</dbReference>
<dbReference type="Gene3D" id="3.40.50.2000">
    <property type="entry name" value="Glycogen Phosphorylase B"/>
    <property type="match status" value="2"/>
</dbReference>
<dbReference type="NCBIfam" id="TIGR02094">
    <property type="entry name" value="more_P_ylases"/>
    <property type="match status" value="2"/>
</dbReference>
<dbReference type="SUPFAM" id="SSF53756">
    <property type="entry name" value="UDP-Glycosyltransferase/glycogen phosphorylase"/>
    <property type="match status" value="1"/>
</dbReference>
<comment type="similarity">
    <text evidence="1">Belongs to the glycogen phosphorylase family.</text>
</comment>
<accession>A0A327NNH3</accession>
<name>A0A327NNH3_9BACT</name>
<dbReference type="EMBL" id="QLII01000001">
    <property type="protein sequence ID" value="RAI75939.1"/>
    <property type="molecule type" value="Genomic_DNA"/>
</dbReference>
<dbReference type="Proteomes" id="UP000249016">
    <property type="component" value="Unassembled WGS sequence"/>
</dbReference>
<evidence type="ECO:0000313" key="2">
    <source>
        <dbReference type="EMBL" id="RAI75939.1"/>
    </source>
</evidence>
<reference evidence="2 3" key="1">
    <citation type="submission" date="2018-06" db="EMBL/GenBank/DDBJ databases">
        <title>Spirosoma sp. HMF3257 Genome sequencing and assembly.</title>
        <authorList>
            <person name="Kang H."/>
            <person name="Cha I."/>
            <person name="Kim H."/>
            <person name="Kang J."/>
            <person name="Joh K."/>
        </authorList>
    </citation>
    <scope>NUCLEOTIDE SEQUENCE [LARGE SCALE GENOMIC DNA]</scope>
    <source>
        <strain evidence="2 3">HMF3257</strain>
    </source>
</reference>
<sequence length="569" mass="64512">MNVTNNPSLSSATRQIAYFSMEFAFAQPLKTYSGGLGFLAGSHMRSAHTLQQPMVAIGILWKYGYYDQVRKADQTMDVLFMEKQYSFLQPTNLKFQITVNHAPVWVTAYYLPPTVFGTVPTYFLSTDLPENDYLAQTICHKLYDANPETRIASSILLGIGGAKLLEQLKLTPDVYHMNESHPLPLGFYLYSQLGNMEAVRERLVFTTHTPEEAGNPRTHIRLLDRMGFFNYLSLDEVRQITGISDDQFNWALGAFRLAGRANAVSKRHQQVSLDMWAGYANLCPILSITNAQNQAFWGDPILQMATENNDDVRLTARKKTHKQSLFDAVADQTGDMYDPDVFTMVWARRFAGYKRADLLLSDPDRFQRLMTNKLYPVQLIWAGKPYPFDYASIGTFDRLAHVSKQFINCSVLVGYEIHLSKLLKQGADLWLNTPRLTREASGTSGMTAAMNGALNCSTNDGWIPEFARNGVNSFVLPEADLTWPAHEQDAFDADNLFTLLETVILPMYYEQPAQWLRMIKASMEDVVPYFDADRMATEYYEQLYSLPQPTRQFTESLNSEAVLLTDSVG</sequence>
<evidence type="ECO:0000256" key="1">
    <source>
        <dbReference type="ARBA" id="ARBA00006047"/>
    </source>
</evidence>
<dbReference type="PANTHER" id="PTHR42655">
    <property type="entry name" value="GLYCOGEN PHOSPHORYLASE"/>
    <property type="match status" value="1"/>
</dbReference>
<dbReference type="GO" id="GO:0008184">
    <property type="term" value="F:glycogen phosphorylase activity"/>
    <property type="evidence" value="ECO:0007669"/>
    <property type="project" value="InterPro"/>
</dbReference>
<proteinExistence type="inferred from homology"/>
<organism evidence="2 3">
    <name type="scientific">Spirosoma telluris</name>
    <dbReference type="NCBI Taxonomy" id="2183553"/>
    <lineage>
        <taxon>Bacteria</taxon>
        <taxon>Pseudomonadati</taxon>
        <taxon>Bacteroidota</taxon>
        <taxon>Cytophagia</taxon>
        <taxon>Cytophagales</taxon>
        <taxon>Cytophagaceae</taxon>
        <taxon>Spirosoma</taxon>
    </lineage>
</organism>
<dbReference type="GO" id="GO:0030170">
    <property type="term" value="F:pyridoxal phosphate binding"/>
    <property type="evidence" value="ECO:0007669"/>
    <property type="project" value="InterPro"/>
</dbReference>
<dbReference type="AlphaFoldDB" id="A0A327NNH3"/>
<dbReference type="InterPro" id="IPR000811">
    <property type="entry name" value="Glyco_trans_35"/>
</dbReference>
<dbReference type="InterPro" id="IPR011834">
    <property type="entry name" value="Agluc_phsphrylas"/>
</dbReference>
<dbReference type="RefSeq" id="WP_111344892.1">
    <property type="nucleotide sequence ID" value="NZ_QLII01000001.1"/>
</dbReference>
<dbReference type="InterPro" id="IPR052182">
    <property type="entry name" value="Glycogen/Maltodextrin_Phosph"/>
</dbReference>
<protein>
    <submittedName>
        <fullName evidence="2">Alpha-glucan family phosphorylase</fullName>
    </submittedName>
</protein>
<gene>
    <name evidence="2" type="ORF">HMF3257_20400</name>
</gene>
<dbReference type="PANTHER" id="PTHR42655:SF1">
    <property type="entry name" value="GLYCOGEN PHOSPHORYLASE"/>
    <property type="match status" value="1"/>
</dbReference>
<dbReference type="Pfam" id="PF00343">
    <property type="entry name" value="Phosphorylase"/>
    <property type="match status" value="1"/>
</dbReference>
<dbReference type="OrthoDB" id="9760804at2"/>